<dbReference type="Pfam" id="PF04784">
    <property type="entry name" value="DUF547"/>
    <property type="match status" value="1"/>
</dbReference>
<feature type="domain" description="DUF547" evidence="2">
    <location>
        <begin position="392"/>
        <end position="447"/>
    </location>
</feature>
<evidence type="ECO:0000256" key="1">
    <source>
        <dbReference type="SAM" id="MobiDB-lite"/>
    </source>
</evidence>
<evidence type="ECO:0000259" key="2">
    <source>
        <dbReference type="Pfam" id="PF04784"/>
    </source>
</evidence>
<feature type="non-terminal residue" evidence="4">
    <location>
        <position position="1"/>
    </location>
</feature>
<dbReference type="InterPro" id="IPR006869">
    <property type="entry name" value="DUF547"/>
</dbReference>
<evidence type="ECO:0000313" key="4">
    <source>
        <dbReference type="EMBL" id="KAE9448539.1"/>
    </source>
</evidence>
<sequence>MNRVHEDKLSNILKASYHSSKWDMGEVRESCVKANKRQSLSTEVQNSLEQEIMHLQKQLEDQFVVRSALEKALTNRPISLDPANGNSITKPAEDLIKEIAVLELEVVYLEKYLLSMYRKTYDERVSILTTFDSNSNSNSKSATHKSIFREAPGHHIARKESGDLSGSMILENSSIHRSHSSLSQHSACSFRTYPPVGTLAEAVHSYHSLPLSMLERATGDTLKATSLEEHLSTTFPSRSPENPNWLSEEMIKCISVIYSELADPPLVDHGLPSSPLSFSSFSSDSSPQIEGGKGSPPSREKSSSLHSWMENNFNVDGYSKEFSGPCSTMVEVQWICRDGQRLRHVKHTLQEFRSLVSRLEEVDPKKMKHEEKLAFWINVHNVLWLQSLFFPKAKFKVKDARKAYAIDHPEPRVYFALCSGSHSDPAVRMYTPKTVFQELEAAKEDYVQTTLKVNKEKKILLPKIVDCFAKDSGLSPAGFIEMIGHFMPSSFRKSILQGKFLKRIEWIPHDFTFRYLISKELAK</sequence>
<dbReference type="OrthoDB" id="418495at2759"/>
<evidence type="ECO:0008006" key="6">
    <source>
        <dbReference type="Google" id="ProtNLM"/>
    </source>
</evidence>
<name>A0A6A4L059_9ERIC</name>
<dbReference type="InterPro" id="IPR025757">
    <property type="entry name" value="MIP1_Leuzipper"/>
</dbReference>
<reference evidence="4 5" key="1">
    <citation type="journal article" date="2019" name="Genome Biol. Evol.">
        <title>The Rhododendron genome and chromosomal organization provide insight into shared whole-genome duplications across the heath family (Ericaceae).</title>
        <authorList>
            <person name="Soza V.L."/>
            <person name="Lindsley D."/>
            <person name="Waalkes A."/>
            <person name="Ramage E."/>
            <person name="Patwardhan R.P."/>
            <person name="Burton J.N."/>
            <person name="Adey A."/>
            <person name="Kumar A."/>
            <person name="Qiu R."/>
            <person name="Shendure J."/>
            <person name="Hall B."/>
        </authorList>
    </citation>
    <scope>NUCLEOTIDE SEQUENCE [LARGE SCALE GENOMIC DNA]</scope>
    <source>
        <strain evidence="4">RSF 1966-606</strain>
    </source>
</reference>
<dbReference type="Pfam" id="PF14389">
    <property type="entry name" value="Lzipper-MIP1"/>
    <property type="match status" value="1"/>
</dbReference>
<evidence type="ECO:0000259" key="3">
    <source>
        <dbReference type="Pfam" id="PF14389"/>
    </source>
</evidence>
<feature type="compositionally biased region" description="Low complexity" evidence="1">
    <location>
        <begin position="278"/>
        <end position="287"/>
    </location>
</feature>
<gene>
    <name evidence="4" type="ORF">C3L33_19554</name>
</gene>
<keyword evidence="5" id="KW-1185">Reference proteome</keyword>
<feature type="domain" description="Ternary complex factor MIP1 leucine-zipper" evidence="3">
    <location>
        <begin position="42"/>
        <end position="123"/>
    </location>
</feature>
<dbReference type="AlphaFoldDB" id="A0A6A4L059"/>
<organism evidence="4 5">
    <name type="scientific">Rhododendron williamsianum</name>
    <dbReference type="NCBI Taxonomy" id="262921"/>
    <lineage>
        <taxon>Eukaryota</taxon>
        <taxon>Viridiplantae</taxon>
        <taxon>Streptophyta</taxon>
        <taxon>Embryophyta</taxon>
        <taxon>Tracheophyta</taxon>
        <taxon>Spermatophyta</taxon>
        <taxon>Magnoliopsida</taxon>
        <taxon>eudicotyledons</taxon>
        <taxon>Gunneridae</taxon>
        <taxon>Pentapetalae</taxon>
        <taxon>asterids</taxon>
        <taxon>Ericales</taxon>
        <taxon>Ericaceae</taxon>
        <taxon>Ericoideae</taxon>
        <taxon>Rhodoreae</taxon>
        <taxon>Rhododendron</taxon>
    </lineage>
</organism>
<dbReference type="Proteomes" id="UP000428333">
    <property type="component" value="Linkage Group LG12"/>
</dbReference>
<evidence type="ECO:0000313" key="5">
    <source>
        <dbReference type="Proteomes" id="UP000428333"/>
    </source>
</evidence>
<proteinExistence type="predicted"/>
<feature type="region of interest" description="Disordered" evidence="1">
    <location>
        <begin position="278"/>
        <end position="305"/>
    </location>
</feature>
<dbReference type="PANTHER" id="PTHR23054:SF20">
    <property type="entry name" value="DUF547 DOMAIN-CONTAINING PROTEIN"/>
    <property type="match status" value="1"/>
</dbReference>
<dbReference type="EMBL" id="QEFC01003413">
    <property type="protein sequence ID" value="KAE9448539.1"/>
    <property type="molecule type" value="Genomic_DNA"/>
</dbReference>
<accession>A0A6A4L059</accession>
<protein>
    <recommendedName>
        <fullName evidence="6">DUF547 domain-containing protein</fullName>
    </recommendedName>
</protein>
<dbReference type="PANTHER" id="PTHR23054">
    <property type="entry name" value="TERNARY COMPLEX FACTOR MIP1, LEUCINE-ZIPPER-RELATED"/>
    <property type="match status" value="1"/>
</dbReference>
<comment type="caution">
    <text evidence="4">The sequence shown here is derived from an EMBL/GenBank/DDBJ whole genome shotgun (WGS) entry which is preliminary data.</text>
</comment>